<dbReference type="RefSeq" id="WP_133529062.1">
    <property type="nucleotide sequence ID" value="NZ_CALCQM010000013.1"/>
</dbReference>
<dbReference type="GO" id="GO:0006310">
    <property type="term" value="P:DNA recombination"/>
    <property type="evidence" value="ECO:0007669"/>
    <property type="project" value="InterPro"/>
</dbReference>
<dbReference type="Gene3D" id="3.40.50.300">
    <property type="entry name" value="P-loop containing nucleotide triphosphate hydrolases"/>
    <property type="match status" value="2"/>
</dbReference>
<evidence type="ECO:0000256" key="1">
    <source>
        <dbReference type="ARBA" id="ARBA00003618"/>
    </source>
</evidence>
<dbReference type="GO" id="GO:0006281">
    <property type="term" value="P:DNA repair"/>
    <property type="evidence" value="ECO:0007669"/>
    <property type="project" value="UniProtKB-KW"/>
</dbReference>
<dbReference type="InterPro" id="IPR004604">
    <property type="entry name" value="DNA_recomb/repair_RecN"/>
</dbReference>
<comment type="similarity">
    <text evidence="2 9">Belongs to the RecN family.</text>
</comment>
<evidence type="ECO:0000256" key="9">
    <source>
        <dbReference type="PIRNR" id="PIRNR003128"/>
    </source>
</evidence>
<keyword evidence="6" id="KW-0067">ATP-binding</keyword>
<evidence type="ECO:0000259" key="10">
    <source>
        <dbReference type="Pfam" id="PF02463"/>
    </source>
</evidence>
<dbReference type="Pfam" id="PF02463">
    <property type="entry name" value="SMC_N"/>
    <property type="match status" value="1"/>
</dbReference>
<evidence type="ECO:0000256" key="5">
    <source>
        <dbReference type="ARBA" id="ARBA00022763"/>
    </source>
</evidence>
<dbReference type="GO" id="GO:0043590">
    <property type="term" value="C:bacterial nucleoid"/>
    <property type="evidence" value="ECO:0007669"/>
    <property type="project" value="TreeGrafter"/>
</dbReference>
<dbReference type="PANTHER" id="PTHR11059">
    <property type="entry name" value="DNA REPAIR PROTEIN RECN"/>
    <property type="match status" value="1"/>
</dbReference>
<dbReference type="AlphaFoldDB" id="A0A4R6PY16"/>
<dbReference type="GO" id="GO:0009432">
    <property type="term" value="P:SOS response"/>
    <property type="evidence" value="ECO:0007669"/>
    <property type="project" value="TreeGrafter"/>
</dbReference>
<evidence type="ECO:0000256" key="6">
    <source>
        <dbReference type="ARBA" id="ARBA00022840"/>
    </source>
</evidence>
<organism evidence="11 12">
    <name type="scientific">Aminicella lysinilytica</name>
    <dbReference type="NCBI Taxonomy" id="433323"/>
    <lineage>
        <taxon>Bacteria</taxon>
        <taxon>Bacillati</taxon>
        <taxon>Bacillota</taxon>
        <taxon>Clostridia</taxon>
        <taxon>Peptostreptococcales</taxon>
        <taxon>Anaerovoracaceae</taxon>
        <taxon>Aminicella</taxon>
    </lineage>
</organism>
<feature type="domain" description="RecF/RecN/SMC N-terminal" evidence="10">
    <location>
        <begin position="1"/>
        <end position="494"/>
    </location>
</feature>
<dbReference type="NCBIfam" id="TIGR00634">
    <property type="entry name" value="recN"/>
    <property type="match status" value="1"/>
</dbReference>
<keyword evidence="12" id="KW-1185">Reference proteome</keyword>
<proteinExistence type="inferred from homology"/>
<keyword evidence="5 9" id="KW-0227">DNA damage</keyword>
<reference evidence="11 12" key="1">
    <citation type="submission" date="2019-03" db="EMBL/GenBank/DDBJ databases">
        <title>Genomic Encyclopedia of Type Strains, Phase IV (KMG-IV): sequencing the most valuable type-strain genomes for metagenomic binning, comparative biology and taxonomic classification.</title>
        <authorList>
            <person name="Goeker M."/>
        </authorList>
    </citation>
    <scope>NUCLEOTIDE SEQUENCE [LARGE SCALE GENOMIC DNA]</scope>
    <source>
        <strain evidence="11 12">DSM 28287</strain>
    </source>
</reference>
<dbReference type="SUPFAM" id="SSF52540">
    <property type="entry name" value="P-loop containing nucleoside triphosphate hydrolases"/>
    <property type="match status" value="1"/>
</dbReference>
<sequence>MIDHISINNFAIIENTEIDFEKGLNVITGETGAGKSIVIEAVSLALGSRADSSFVRTGAGKAVIQLAATIDGADHVITREISAGGKNLCRIDGQLATLGEVSALARKIADIHGQYDNQTLLDPLSQLDLVDKYHMSSIAPLKAEFTKCYESYKVAKAKLNDLLSRETENKRKLDFYKYEVEEIDKADMKVNEDEELTDRISVLQNSEKIFDAIETAYTLLDGDEGNILSLMALAQQSLESIQDYSRDLTEIGSGFNDLYYNLQDMTKAISDVRDSTSFTPGELDNAIARLDTIEKLKKKYGQTTEDVLAYRDRIAAELTQIENFDEIKGELGSECHNALSALRSASTELSNARKVSAEELSNAIETELHDLNFDDAHLVIQIKPAPAISSDGGDLCEIMMTTNKGEPLKPLAKIASGGEISRIMLAIKNVTGTYDKVPTMIFDEIDAGISGVTASIVGRKLKQISGDHQIICITHLPQIAATGNTNYRIYKDSDESNTYTHVEKLDTHEKVLEIARLLGGDRVTETTIKSAEELIERS</sequence>
<comment type="caution">
    <text evidence="11">The sequence shown here is derived from an EMBL/GenBank/DDBJ whole genome shotgun (WGS) entry which is preliminary data.</text>
</comment>
<keyword evidence="4" id="KW-0547">Nucleotide-binding</keyword>
<dbReference type="InterPro" id="IPR003395">
    <property type="entry name" value="RecF/RecN/SMC_N"/>
</dbReference>
<gene>
    <name evidence="11" type="ORF">EV211_13614</name>
</gene>
<evidence type="ECO:0000313" key="12">
    <source>
        <dbReference type="Proteomes" id="UP000295500"/>
    </source>
</evidence>
<dbReference type="CDD" id="cd03241">
    <property type="entry name" value="ABC_RecN"/>
    <property type="match status" value="2"/>
</dbReference>
<dbReference type="EMBL" id="SNXO01000036">
    <property type="protein sequence ID" value="TDP50814.1"/>
    <property type="molecule type" value="Genomic_DNA"/>
</dbReference>
<dbReference type="FunFam" id="3.40.50.300:FF:000356">
    <property type="entry name" value="DNA repair protein RecN"/>
    <property type="match status" value="1"/>
</dbReference>
<dbReference type="PIRSF" id="PIRSF003128">
    <property type="entry name" value="RecN"/>
    <property type="match status" value="1"/>
</dbReference>
<evidence type="ECO:0000256" key="3">
    <source>
        <dbReference type="ARBA" id="ARBA00021315"/>
    </source>
</evidence>
<evidence type="ECO:0000256" key="8">
    <source>
        <dbReference type="ARBA" id="ARBA00033408"/>
    </source>
</evidence>
<dbReference type="Proteomes" id="UP000295500">
    <property type="component" value="Unassembled WGS sequence"/>
</dbReference>
<accession>A0A4R6PY16</accession>
<name>A0A4R6PY16_9FIRM</name>
<comment type="function">
    <text evidence="1 9">May be involved in recombinational repair of damaged DNA.</text>
</comment>
<dbReference type="OrthoDB" id="9806954at2"/>
<evidence type="ECO:0000256" key="4">
    <source>
        <dbReference type="ARBA" id="ARBA00022741"/>
    </source>
</evidence>
<evidence type="ECO:0000256" key="7">
    <source>
        <dbReference type="ARBA" id="ARBA00023204"/>
    </source>
</evidence>
<protein>
    <recommendedName>
        <fullName evidence="3 9">DNA repair protein RecN</fullName>
    </recommendedName>
    <alternativeName>
        <fullName evidence="8 9">Recombination protein N</fullName>
    </alternativeName>
</protein>
<evidence type="ECO:0000256" key="2">
    <source>
        <dbReference type="ARBA" id="ARBA00009441"/>
    </source>
</evidence>
<evidence type="ECO:0000313" key="11">
    <source>
        <dbReference type="EMBL" id="TDP50814.1"/>
    </source>
</evidence>
<dbReference type="InterPro" id="IPR027417">
    <property type="entry name" value="P-loop_NTPase"/>
</dbReference>
<dbReference type="GO" id="GO:0005524">
    <property type="term" value="F:ATP binding"/>
    <property type="evidence" value="ECO:0007669"/>
    <property type="project" value="UniProtKB-KW"/>
</dbReference>
<keyword evidence="7 9" id="KW-0234">DNA repair</keyword>
<dbReference type="PANTHER" id="PTHR11059:SF0">
    <property type="entry name" value="DNA REPAIR PROTEIN RECN"/>
    <property type="match status" value="1"/>
</dbReference>